<evidence type="ECO:0000256" key="1">
    <source>
        <dbReference type="ARBA" id="ARBA00022614"/>
    </source>
</evidence>
<name>A0A0N5AN75_9BILA</name>
<evidence type="ECO:0000256" key="2">
    <source>
        <dbReference type="ARBA" id="ARBA00022737"/>
    </source>
</evidence>
<dbReference type="SMART" id="SM00364">
    <property type="entry name" value="LRR_BAC"/>
    <property type="match status" value="5"/>
</dbReference>
<dbReference type="InterPro" id="IPR001611">
    <property type="entry name" value="Leu-rich_rpt"/>
</dbReference>
<dbReference type="PRINTS" id="PR00019">
    <property type="entry name" value="LEURICHRPT"/>
</dbReference>
<accession>A0A0N5AN75</accession>
<keyword evidence="3" id="KW-1133">Transmembrane helix</keyword>
<evidence type="ECO:0000313" key="6">
    <source>
        <dbReference type="WBParaSite" id="SMUV_0000605201-mRNA-1"/>
    </source>
</evidence>
<dbReference type="WBParaSite" id="SMUV_0000605201-mRNA-1">
    <property type="protein sequence ID" value="SMUV_0000605201-mRNA-1"/>
    <property type="gene ID" value="SMUV_0000605201"/>
</dbReference>
<sequence length="871" mass="99087">MLTLLYLLFCIYYSKASATSVCPNGLDGNCECWEADHGFLIDCKNINRNLNDLLIPLQKIRIERLRVIGAYWPYLKRLPRLSVRVVQLINCGIENIEEMAFQPVSEHLEELLITNNSLTSVPNFGILAKLLSLNLRYNKINDISSNMLKNMGQLSQLRLDGNHICSLPKNFLKPIRNTLELLDLSGNCFEKELRLNDNQLYEISQFSLDEVPRIRHLYLQNNYLTEFNTAEIVDELTKLETLDISNNRLSRVPLVKGFPNLFQINLENNRISQTDSFTFSENPRLRYINLQNNQISSMAPRTFSDLHSLTRLLLANNAIRYIDKDLFYNMEDLEQLTLSNNSLNELENYTFVGIPSLKMLDLSYNGLHKIALSTFKPLERLMWVDLSNNVLTSLEKGTFEDPIPNIILYGNPIKCDEKIEWLVQYIILNRVRTHLPFQSEVLCAAPPKYASVRLRDFLNKKANDTFHVVTSAFRFATGGSSDIGGMVPSKLLKFFPALEHNENNPYSDVPVFGAITKALPGLRNIPGLNYIPKTSVDQKKDIHSLNTAIEKFSSPLIRIATGESDSIAEIDEAVKAIPDIAANLPVIKEVDLSKLPPGVLAQVLRGQPIPGMKKEAIDTMVREYTLKMYSAALADKEGHPLIDESHYLPKLEDLPKELIEEMMMRKTLPYLNEEQSSIVNGYYIKKAAAALMAGKKDILPDSVLKPQLITMLKMLPPNYDINKIPAKVLEAVAKGRIPDIDSLPGDLRDHILGASNVKDNLEVSKLKTSTVSRKPDFERYDINKVSVDLVKEEEENARKERLRVVTTLSTFVLLLLFLYMRRRRAMLAEKKLDSIYSGSICDCRQVLRERQGETKLLQHERVACQRSEVTT</sequence>
<dbReference type="Pfam" id="PF00560">
    <property type="entry name" value="LRR_1"/>
    <property type="match status" value="1"/>
</dbReference>
<dbReference type="Proteomes" id="UP000046393">
    <property type="component" value="Unplaced"/>
</dbReference>
<keyword evidence="5" id="KW-1185">Reference proteome</keyword>
<keyword evidence="2" id="KW-0677">Repeat</keyword>
<dbReference type="SUPFAM" id="SSF52058">
    <property type="entry name" value="L domain-like"/>
    <property type="match status" value="1"/>
</dbReference>
<keyword evidence="3" id="KW-0812">Transmembrane</keyword>
<evidence type="ECO:0000313" key="5">
    <source>
        <dbReference type="Proteomes" id="UP000046393"/>
    </source>
</evidence>
<reference evidence="6" key="1">
    <citation type="submission" date="2017-02" db="UniProtKB">
        <authorList>
            <consortium name="WormBaseParasite"/>
        </authorList>
    </citation>
    <scope>IDENTIFICATION</scope>
</reference>
<keyword evidence="3" id="KW-0472">Membrane</keyword>
<keyword evidence="4" id="KW-0732">Signal</keyword>
<dbReference type="PANTHER" id="PTHR24366">
    <property type="entry name" value="IG(IMMUNOGLOBULIN) AND LRR(LEUCINE RICH REPEAT) DOMAINS"/>
    <property type="match status" value="1"/>
</dbReference>
<evidence type="ECO:0000256" key="4">
    <source>
        <dbReference type="SAM" id="SignalP"/>
    </source>
</evidence>
<dbReference type="Gene3D" id="3.80.10.10">
    <property type="entry name" value="Ribonuclease Inhibitor"/>
    <property type="match status" value="4"/>
</dbReference>
<dbReference type="InterPro" id="IPR032675">
    <property type="entry name" value="LRR_dom_sf"/>
</dbReference>
<feature type="chain" id="PRO_5005893280" evidence="4">
    <location>
        <begin position="19"/>
        <end position="871"/>
    </location>
</feature>
<feature type="signal peptide" evidence="4">
    <location>
        <begin position="1"/>
        <end position="18"/>
    </location>
</feature>
<protein>
    <submittedName>
        <fullName evidence="6">LRRCT domain-containing protein</fullName>
    </submittedName>
</protein>
<feature type="transmembrane region" description="Helical" evidence="3">
    <location>
        <begin position="802"/>
        <end position="820"/>
    </location>
</feature>
<keyword evidence="1" id="KW-0433">Leucine-rich repeat</keyword>
<proteinExistence type="predicted"/>
<dbReference type="AlphaFoldDB" id="A0A0N5AN75"/>
<dbReference type="STRING" id="451379.A0A0N5AN75"/>
<organism evidence="5 6">
    <name type="scientific">Syphacia muris</name>
    <dbReference type="NCBI Taxonomy" id="451379"/>
    <lineage>
        <taxon>Eukaryota</taxon>
        <taxon>Metazoa</taxon>
        <taxon>Ecdysozoa</taxon>
        <taxon>Nematoda</taxon>
        <taxon>Chromadorea</taxon>
        <taxon>Rhabditida</taxon>
        <taxon>Spirurina</taxon>
        <taxon>Oxyuridomorpha</taxon>
        <taxon>Oxyuroidea</taxon>
        <taxon>Oxyuridae</taxon>
        <taxon>Syphacia</taxon>
    </lineage>
</organism>
<dbReference type="SMART" id="SM00369">
    <property type="entry name" value="LRR_TYP"/>
    <property type="match status" value="9"/>
</dbReference>
<dbReference type="PROSITE" id="PS51450">
    <property type="entry name" value="LRR"/>
    <property type="match status" value="5"/>
</dbReference>
<evidence type="ECO:0000256" key="3">
    <source>
        <dbReference type="SAM" id="Phobius"/>
    </source>
</evidence>
<dbReference type="Pfam" id="PF13855">
    <property type="entry name" value="LRR_8"/>
    <property type="match status" value="3"/>
</dbReference>
<dbReference type="InterPro" id="IPR003591">
    <property type="entry name" value="Leu-rich_rpt_typical-subtyp"/>
</dbReference>
<dbReference type="PANTHER" id="PTHR24366:SF170">
    <property type="entry name" value="RE50361P"/>
    <property type="match status" value="1"/>
</dbReference>